<evidence type="ECO:0000256" key="4">
    <source>
        <dbReference type="ARBA" id="ARBA00022989"/>
    </source>
</evidence>
<evidence type="ECO:0000256" key="6">
    <source>
        <dbReference type="SAM" id="Phobius"/>
    </source>
</evidence>
<dbReference type="RefSeq" id="WP_161832811.1">
    <property type="nucleotide sequence ID" value="NZ_AP028127.1"/>
</dbReference>
<dbReference type="Gene3D" id="1.20.1250.20">
    <property type="entry name" value="MFS general substrate transporter like domains"/>
    <property type="match status" value="2"/>
</dbReference>
<keyword evidence="9" id="KW-1185">Reference proteome</keyword>
<keyword evidence="2" id="KW-0813">Transport</keyword>
<feature type="transmembrane region" description="Helical" evidence="6">
    <location>
        <begin position="7"/>
        <end position="26"/>
    </location>
</feature>
<reference evidence="8" key="1">
    <citation type="journal article" date="2024" name="Int. J. Syst. Evol. Microbiol.">
        <title>Turicibacter faecis sp. nov., isolated from faeces of heart failure mouse model.</title>
        <authorList>
            <person name="Imamura Y."/>
            <person name="Motooka D."/>
            <person name="Nakajima Y."/>
            <person name="Ito S."/>
            <person name="Kitakaze M."/>
            <person name="Iida T."/>
            <person name="Nakamura S."/>
        </authorList>
    </citation>
    <scope>NUCLEOTIDE SEQUENCE</scope>
    <source>
        <strain evidence="8">TC023</strain>
    </source>
</reference>
<evidence type="ECO:0000313" key="8">
    <source>
        <dbReference type="EMBL" id="BEH91539.1"/>
    </source>
</evidence>
<feature type="transmembrane region" description="Helical" evidence="6">
    <location>
        <begin position="80"/>
        <end position="98"/>
    </location>
</feature>
<feature type="transmembrane region" description="Helical" evidence="6">
    <location>
        <begin position="301"/>
        <end position="319"/>
    </location>
</feature>
<dbReference type="InterPro" id="IPR020846">
    <property type="entry name" value="MFS_dom"/>
</dbReference>
<feature type="transmembrane region" description="Helical" evidence="6">
    <location>
        <begin position="267"/>
        <end position="289"/>
    </location>
</feature>
<evidence type="ECO:0000256" key="3">
    <source>
        <dbReference type="ARBA" id="ARBA00022692"/>
    </source>
</evidence>
<dbReference type="NCBIfam" id="NF038246">
    <property type="entry name" value="bile_salt_MFS"/>
    <property type="match status" value="1"/>
</dbReference>
<keyword evidence="4 6" id="KW-1133">Transmembrane helix</keyword>
<dbReference type="SUPFAM" id="SSF103473">
    <property type="entry name" value="MFS general substrate transporter"/>
    <property type="match status" value="1"/>
</dbReference>
<keyword evidence="3 6" id="KW-0812">Transmembrane</keyword>
<feature type="domain" description="Major facilitator superfamily (MFS) profile" evidence="7">
    <location>
        <begin position="9"/>
        <end position="417"/>
    </location>
</feature>
<feature type="transmembrane region" description="Helical" evidence="6">
    <location>
        <begin position="389"/>
        <end position="408"/>
    </location>
</feature>
<evidence type="ECO:0000256" key="5">
    <source>
        <dbReference type="ARBA" id="ARBA00023136"/>
    </source>
</evidence>
<dbReference type="InterPro" id="IPR011701">
    <property type="entry name" value="MFS"/>
</dbReference>
<dbReference type="InterPro" id="IPR036259">
    <property type="entry name" value="MFS_trans_sf"/>
</dbReference>
<feature type="transmembrane region" description="Helical" evidence="6">
    <location>
        <begin position="104"/>
        <end position="129"/>
    </location>
</feature>
<feature type="transmembrane region" description="Helical" evidence="6">
    <location>
        <begin position="46"/>
        <end position="68"/>
    </location>
</feature>
<feature type="transmembrane region" description="Helical" evidence="6">
    <location>
        <begin position="359"/>
        <end position="383"/>
    </location>
</feature>
<dbReference type="Proteomes" id="UP001432099">
    <property type="component" value="Chromosome"/>
</dbReference>
<evidence type="ECO:0000259" key="7">
    <source>
        <dbReference type="PROSITE" id="PS50850"/>
    </source>
</evidence>
<evidence type="ECO:0000256" key="2">
    <source>
        <dbReference type="ARBA" id="ARBA00022448"/>
    </source>
</evidence>
<dbReference type="EMBL" id="AP028127">
    <property type="protein sequence ID" value="BEH91539.1"/>
    <property type="molecule type" value="Genomic_DNA"/>
</dbReference>
<dbReference type="PANTHER" id="PTHR11360:SF284">
    <property type="entry name" value="EG:103B4.3 PROTEIN-RELATED"/>
    <property type="match status" value="1"/>
</dbReference>
<dbReference type="PROSITE" id="PS50850">
    <property type="entry name" value="MFS"/>
    <property type="match status" value="1"/>
</dbReference>
<gene>
    <name evidence="8" type="ORF">T23_16410</name>
</gene>
<comment type="subcellular location">
    <subcellularLocation>
        <location evidence="1">Cell membrane</location>
        <topology evidence="1">Multi-pass membrane protein</topology>
    </subcellularLocation>
</comment>
<dbReference type="PROSITE" id="PS51257">
    <property type="entry name" value="PROKAR_LIPOPROTEIN"/>
    <property type="match status" value="1"/>
</dbReference>
<feature type="transmembrane region" description="Helical" evidence="6">
    <location>
        <begin position="325"/>
        <end position="347"/>
    </location>
</feature>
<proteinExistence type="predicted"/>
<dbReference type="InterPro" id="IPR050327">
    <property type="entry name" value="Proton-linked_MCT"/>
</dbReference>
<feature type="transmembrane region" description="Helical" evidence="6">
    <location>
        <begin position="233"/>
        <end position="255"/>
    </location>
</feature>
<protein>
    <submittedName>
        <fullName evidence="8">MFS transporter</fullName>
    </submittedName>
</protein>
<evidence type="ECO:0000256" key="1">
    <source>
        <dbReference type="ARBA" id="ARBA00004651"/>
    </source>
</evidence>
<sequence>MRKKTFFYGWIIVLACLLIQAVPYSLVANILPTFTNFVISGEGFTYTEFAFLFTLGTFVSALCSPFIGKLYSRPNPNIKRLYTVGCLLVGIGFAAMSLAGKNIIVYYALSILLQIGVSIVSAIGVPMLINSWFVENKGTAMGIAFCGGGLGNMILQQLASKWLSNPSIGYKGAFLRFGFMALIISLPIALFVMRLPRSKKELQHTPLIHPKKQLIHDANWGYSFSDVQKIKSFWVFALSFTFIGLYVGGMSIEFIPYLQTLEKTGAFTLGSALVASLFGFFSIFGNLSGGYLFDKLGIKKSLILAGILVVTCGLSLIFVPTFNFLGIIFSICLGISMFSYIIGPSYMTGALFGNREFGTILSVVQIFFAIGFGLGSTLFGIVVDKHGFPVAWISTIIYAIIAYSGLLYSTTAIIKLNKEANVIETKKIS</sequence>
<accession>A0ABM8IJX1</accession>
<keyword evidence="5 6" id="KW-0472">Membrane</keyword>
<organism evidence="8 9">
    <name type="scientific">Turicibacter faecis</name>
    <dbReference type="NCBI Taxonomy" id="2963365"/>
    <lineage>
        <taxon>Bacteria</taxon>
        <taxon>Bacillati</taxon>
        <taxon>Bacillota</taxon>
        <taxon>Erysipelotrichia</taxon>
        <taxon>Erysipelotrichales</taxon>
        <taxon>Turicibacteraceae</taxon>
        <taxon>Turicibacter</taxon>
    </lineage>
</organism>
<name>A0ABM8IJX1_9FIRM</name>
<feature type="transmembrane region" description="Helical" evidence="6">
    <location>
        <begin position="141"/>
        <end position="159"/>
    </location>
</feature>
<dbReference type="PANTHER" id="PTHR11360">
    <property type="entry name" value="MONOCARBOXYLATE TRANSPORTER"/>
    <property type="match status" value="1"/>
</dbReference>
<dbReference type="Pfam" id="PF07690">
    <property type="entry name" value="MFS_1"/>
    <property type="match status" value="1"/>
</dbReference>
<evidence type="ECO:0000313" key="9">
    <source>
        <dbReference type="Proteomes" id="UP001432099"/>
    </source>
</evidence>
<feature type="transmembrane region" description="Helical" evidence="6">
    <location>
        <begin position="174"/>
        <end position="193"/>
    </location>
</feature>